<feature type="binding site" evidence="9">
    <location>
        <position position="120"/>
    </location>
    <ligand>
        <name>Zn(2+)</name>
        <dbReference type="ChEBI" id="CHEBI:29105"/>
        <note>catalytic</note>
    </ligand>
</feature>
<dbReference type="PROSITE" id="PS51864">
    <property type="entry name" value="ASTACIN"/>
    <property type="match status" value="1"/>
</dbReference>
<feature type="domain" description="Peptidase M12A" evidence="13">
    <location>
        <begin position="21"/>
        <end position="227"/>
    </location>
</feature>
<keyword evidence="2" id="KW-0800">Toxin</keyword>
<feature type="binding site" evidence="9">
    <location>
        <position position="126"/>
    </location>
    <ligand>
        <name>Zn(2+)</name>
        <dbReference type="ChEBI" id="CHEBI:29105"/>
        <note>catalytic</note>
    </ligand>
</feature>
<evidence type="ECO:0000256" key="5">
    <source>
        <dbReference type="ARBA" id="ARBA00022801"/>
    </source>
</evidence>
<evidence type="ECO:0000313" key="14">
    <source>
        <dbReference type="EMBL" id="KAJ7390403.1"/>
    </source>
</evidence>
<sequence>MNVPESEHLQHGDMIPNPSRAGHKFKKWPGGIFLYEFHSSIANEPQAVKVIKEVMAYYERITCIKFRKRTNERCFVQFTRRDDKAGCSSNVGRICWPGGQHLNLAKGCWGKGVVIHEIAHALGFLHEQDRPDRDQYVKIIKENLQDGWKNVLDQPKDVHTNYDTSGTPYDYLSIMHYTQTAFAKRDRNGRLLTTIEIKDKSFTGTTGNKHDFSRWDVEEINRFYKCPGHTNPPTTKPPTCVDKDNNCPYWTSYCSWHGYVIKNCKKTCNLC</sequence>
<reference evidence="14" key="1">
    <citation type="submission" date="2023-01" db="EMBL/GenBank/DDBJ databases">
        <title>Genome assembly of the deep-sea coral Lophelia pertusa.</title>
        <authorList>
            <person name="Herrera S."/>
            <person name="Cordes E."/>
        </authorList>
    </citation>
    <scope>NUCLEOTIDE SEQUENCE</scope>
    <source>
        <strain evidence="14">USNM1676648</strain>
        <tissue evidence="14">Polyp</tissue>
    </source>
</reference>
<evidence type="ECO:0000256" key="1">
    <source>
        <dbReference type="ARBA" id="ARBA00002657"/>
    </source>
</evidence>
<dbReference type="PROSITE" id="PS51670">
    <property type="entry name" value="SHKT"/>
    <property type="match status" value="1"/>
</dbReference>
<evidence type="ECO:0000256" key="11">
    <source>
        <dbReference type="SAM" id="MobiDB-lite"/>
    </source>
</evidence>
<name>A0A9X0D9B8_9CNID</name>
<dbReference type="InterPro" id="IPR001506">
    <property type="entry name" value="Peptidase_M12A"/>
</dbReference>
<comment type="caution">
    <text evidence="8">Lacks conserved residue(s) required for the propagation of feature annotation.</text>
</comment>
<keyword evidence="3 9" id="KW-0645">Protease</keyword>
<comment type="caution">
    <text evidence="14">The sequence shown here is derived from an EMBL/GenBank/DDBJ whole genome shotgun (WGS) entry which is preliminary data.</text>
</comment>
<evidence type="ECO:0000256" key="10">
    <source>
        <dbReference type="RuleBase" id="RU361183"/>
    </source>
</evidence>
<dbReference type="EMBL" id="MU825417">
    <property type="protein sequence ID" value="KAJ7390403.1"/>
    <property type="molecule type" value="Genomic_DNA"/>
</dbReference>
<dbReference type="GO" id="GO:0090729">
    <property type="term" value="F:toxin activity"/>
    <property type="evidence" value="ECO:0007669"/>
    <property type="project" value="UniProtKB-KW"/>
</dbReference>
<evidence type="ECO:0000313" key="15">
    <source>
        <dbReference type="Proteomes" id="UP001163046"/>
    </source>
</evidence>
<dbReference type="Proteomes" id="UP001163046">
    <property type="component" value="Unassembled WGS sequence"/>
</dbReference>
<gene>
    <name evidence="14" type="ORF">OS493_025659</name>
</gene>
<keyword evidence="15" id="KW-1185">Reference proteome</keyword>
<protein>
    <recommendedName>
        <fullName evidence="10">Metalloendopeptidase</fullName>
        <ecNumber evidence="10">3.4.24.-</ecNumber>
    </recommendedName>
</protein>
<evidence type="ECO:0000256" key="8">
    <source>
        <dbReference type="PROSITE-ProRule" id="PRU01005"/>
    </source>
</evidence>
<dbReference type="InterPro" id="IPR034035">
    <property type="entry name" value="Astacin-like_dom"/>
</dbReference>
<dbReference type="AlphaFoldDB" id="A0A9X0D9B8"/>
<dbReference type="Pfam" id="PF01400">
    <property type="entry name" value="Astacin"/>
    <property type="match status" value="1"/>
</dbReference>
<evidence type="ECO:0000256" key="6">
    <source>
        <dbReference type="ARBA" id="ARBA00022833"/>
    </source>
</evidence>
<keyword evidence="4 9" id="KW-0479">Metal-binding</keyword>
<evidence type="ECO:0000256" key="2">
    <source>
        <dbReference type="ARBA" id="ARBA00022656"/>
    </source>
</evidence>
<comment type="cofactor">
    <cofactor evidence="9 10">
        <name>Zn(2+)</name>
        <dbReference type="ChEBI" id="CHEBI:29105"/>
    </cofactor>
    <text evidence="9 10">Binds 1 zinc ion per subunit.</text>
</comment>
<dbReference type="SUPFAM" id="SSF55486">
    <property type="entry name" value="Metalloproteases ('zincins'), catalytic domain"/>
    <property type="match status" value="1"/>
</dbReference>
<evidence type="ECO:0000259" key="12">
    <source>
        <dbReference type="PROSITE" id="PS51670"/>
    </source>
</evidence>
<keyword evidence="7 9" id="KW-0482">Metalloprotease</keyword>
<feature type="compositionally biased region" description="Basic and acidic residues" evidence="11">
    <location>
        <begin position="1"/>
        <end position="11"/>
    </location>
</feature>
<dbReference type="InterPro" id="IPR006026">
    <property type="entry name" value="Peptidase_Metallo"/>
</dbReference>
<dbReference type="GO" id="GO:0008270">
    <property type="term" value="F:zinc ion binding"/>
    <property type="evidence" value="ECO:0007669"/>
    <property type="project" value="UniProtKB-UniRule"/>
</dbReference>
<proteinExistence type="predicted"/>
<feature type="active site" evidence="9">
    <location>
        <position position="117"/>
    </location>
</feature>
<dbReference type="GO" id="GO:0006508">
    <property type="term" value="P:proteolysis"/>
    <property type="evidence" value="ECO:0007669"/>
    <property type="project" value="UniProtKB-KW"/>
</dbReference>
<dbReference type="PANTHER" id="PTHR10127">
    <property type="entry name" value="DISCOIDIN, CUB, EGF, LAMININ , AND ZINC METALLOPROTEASE DOMAIN CONTAINING"/>
    <property type="match status" value="1"/>
</dbReference>
<dbReference type="OrthoDB" id="5950375at2759"/>
<feature type="region of interest" description="Disordered" evidence="11">
    <location>
        <begin position="1"/>
        <end position="20"/>
    </location>
</feature>
<evidence type="ECO:0000256" key="4">
    <source>
        <dbReference type="ARBA" id="ARBA00022723"/>
    </source>
</evidence>
<dbReference type="EC" id="3.4.24.-" evidence="10"/>
<evidence type="ECO:0000256" key="3">
    <source>
        <dbReference type="ARBA" id="ARBA00022670"/>
    </source>
</evidence>
<feature type="domain" description="ShKT" evidence="12">
    <location>
        <begin position="240"/>
        <end position="271"/>
    </location>
</feature>
<dbReference type="Gene3D" id="1.10.10.1870">
    <property type="entry name" value="ShTK domain-like"/>
    <property type="match status" value="1"/>
</dbReference>
<organism evidence="14 15">
    <name type="scientific">Desmophyllum pertusum</name>
    <dbReference type="NCBI Taxonomy" id="174260"/>
    <lineage>
        <taxon>Eukaryota</taxon>
        <taxon>Metazoa</taxon>
        <taxon>Cnidaria</taxon>
        <taxon>Anthozoa</taxon>
        <taxon>Hexacorallia</taxon>
        <taxon>Scleractinia</taxon>
        <taxon>Caryophylliina</taxon>
        <taxon>Caryophylliidae</taxon>
        <taxon>Desmophyllum</taxon>
    </lineage>
</organism>
<dbReference type="CDD" id="cd04280">
    <property type="entry name" value="ZnMc_astacin_like"/>
    <property type="match status" value="1"/>
</dbReference>
<evidence type="ECO:0000256" key="9">
    <source>
        <dbReference type="PROSITE-ProRule" id="PRU01211"/>
    </source>
</evidence>
<comment type="function">
    <text evidence="1">Metalloprotease.</text>
</comment>
<keyword evidence="6 9" id="KW-0862">Zinc</keyword>
<keyword evidence="5 9" id="KW-0378">Hydrolase</keyword>
<dbReference type="InterPro" id="IPR003582">
    <property type="entry name" value="ShKT_dom"/>
</dbReference>
<dbReference type="PRINTS" id="PR00480">
    <property type="entry name" value="ASTACIN"/>
</dbReference>
<feature type="binding site" evidence="9">
    <location>
        <position position="116"/>
    </location>
    <ligand>
        <name>Zn(2+)</name>
        <dbReference type="ChEBI" id="CHEBI:29105"/>
        <note>catalytic</note>
    </ligand>
</feature>
<dbReference type="SMART" id="SM00235">
    <property type="entry name" value="ZnMc"/>
    <property type="match status" value="1"/>
</dbReference>
<dbReference type="GO" id="GO:0004222">
    <property type="term" value="F:metalloendopeptidase activity"/>
    <property type="evidence" value="ECO:0007669"/>
    <property type="project" value="UniProtKB-UniRule"/>
</dbReference>
<evidence type="ECO:0000259" key="13">
    <source>
        <dbReference type="PROSITE" id="PS51864"/>
    </source>
</evidence>
<evidence type="ECO:0000256" key="7">
    <source>
        <dbReference type="ARBA" id="ARBA00023049"/>
    </source>
</evidence>
<dbReference type="InterPro" id="IPR024079">
    <property type="entry name" value="MetalloPept_cat_dom_sf"/>
</dbReference>
<accession>A0A9X0D9B8</accession>
<dbReference type="PANTHER" id="PTHR10127:SF780">
    <property type="entry name" value="METALLOENDOPEPTIDASE"/>
    <property type="match status" value="1"/>
</dbReference>
<dbReference type="Pfam" id="PF01549">
    <property type="entry name" value="ShK"/>
    <property type="match status" value="1"/>
</dbReference>
<dbReference type="Gene3D" id="3.40.390.10">
    <property type="entry name" value="Collagenase (Catalytic Domain)"/>
    <property type="match status" value="1"/>
</dbReference>